<evidence type="ECO:0000259" key="4">
    <source>
        <dbReference type="Pfam" id="PF09631"/>
    </source>
</evidence>
<feature type="region of interest" description="Disordered" evidence="3">
    <location>
        <begin position="1"/>
        <end position="25"/>
    </location>
</feature>
<dbReference type="InterPro" id="IPR042777">
    <property type="entry name" value="Sen15_fungi"/>
</dbReference>
<dbReference type="AlphaFoldDB" id="A0AAD9WG35"/>
<evidence type="ECO:0000256" key="3">
    <source>
        <dbReference type="SAM" id="MobiDB-lite"/>
    </source>
</evidence>
<dbReference type="EMBL" id="JAUBYV010000001">
    <property type="protein sequence ID" value="KAK2630135.1"/>
    <property type="molecule type" value="Genomic_DNA"/>
</dbReference>
<organism evidence="5 6">
    <name type="scientific">Diplocarpon rosae</name>
    <dbReference type="NCBI Taxonomy" id="946125"/>
    <lineage>
        <taxon>Eukaryota</taxon>
        <taxon>Fungi</taxon>
        <taxon>Dikarya</taxon>
        <taxon>Ascomycota</taxon>
        <taxon>Pezizomycotina</taxon>
        <taxon>Leotiomycetes</taxon>
        <taxon>Helotiales</taxon>
        <taxon>Drepanopezizaceae</taxon>
        <taxon>Diplocarpon</taxon>
    </lineage>
</organism>
<reference evidence="5" key="1">
    <citation type="submission" date="2023-06" db="EMBL/GenBank/DDBJ databases">
        <title>Draft genome of Marssonina rosae.</title>
        <authorList>
            <person name="Cheng Q."/>
        </authorList>
    </citation>
    <scope>NUCLEOTIDE SEQUENCE</scope>
    <source>
        <strain evidence="5">R4</strain>
    </source>
</reference>
<dbReference type="FunFam" id="3.40.1350.10:FF:000012">
    <property type="entry name" value="Probable tRNA-splicing endonuclease subunit sen-15"/>
    <property type="match status" value="1"/>
</dbReference>
<name>A0AAD9WG35_9HELO</name>
<dbReference type="GO" id="GO:0000214">
    <property type="term" value="C:tRNA-intron endonuclease complex"/>
    <property type="evidence" value="ECO:0007669"/>
    <property type="project" value="InterPro"/>
</dbReference>
<feature type="region of interest" description="Disordered" evidence="3">
    <location>
        <begin position="152"/>
        <end position="172"/>
    </location>
</feature>
<evidence type="ECO:0000256" key="2">
    <source>
        <dbReference type="ARBA" id="ARBA00022694"/>
    </source>
</evidence>
<evidence type="ECO:0000256" key="1">
    <source>
        <dbReference type="ARBA" id="ARBA00006091"/>
    </source>
</evidence>
<feature type="domain" description="tRNA-splicing endonuclease subunit Sen15" evidence="4">
    <location>
        <begin position="58"/>
        <end position="206"/>
    </location>
</feature>
<keyword evidence="2" id="KW-0819">tRNA processing</keyword>
<dbReference type="Gene3D" id="3.40.1350.10">
    <property type="match status" value="1"/>
</dbReference>
<dbReference type="GO" id="GO:0000379">
    <property type="term" value="P:tRNA-type intron splice site recognition and cleavage"/>
    <property type="evidence" value="ECO:0007669"/>
    <property type="project" value="InterPro"/>
</dbReference>
<gene>
    <name evidence="5" type="ORF">QTJ16_000955</name>
</gene>
<keyword evidence="6" id="KW-1185">Reference proteome</keyword>
<comment type="caution">
    <text evidence="5">The sequence shown here is derived from an EMBL/GenBank/DDBJ whole genome shotgun (WGS) entry which is preliminary data.</text>
</comment>
<evidence type="ECO:0000313" key="6">
    <source>
        <dbReference type="Proteomes" id="UP001285354"/>
    </source>
</evidence>
<protein>
    <recommendedName>
        <fullName evidence="4">tRNA-splicing endonuclease subunit Sen15 domain-containing protein</fullName>
    </recommendedName>
</protein>
<dbReference type="PANTHER" id="PTHR28518">
    <property type="entry name" value="TRNA-SPLICING ENDONUCLEASE SUBUNIT SEN15"/>
    <property type="match status" value="1"/>
</dbReference>
<dbReference type="InterPro" id="IPR018593">
    <property type="entry name" value="tRNA-endonuc_su_Sen15"/>
</dbReference>
<dbReference type="GO" id="GO:0003676">
    <property type="term" value="F:nucleic acid binding"/>
    <property type="evidence" value="ECO:0007669"/>
    <property type="project" value="InterPro"/>
</dbReference>
<dbReference type="PANTHER" id="PTHR28518:SF1">
    <property type="entry name" value="TRNA-SPLICING ENDONUCLEASE SUBUNIT SEN15"/>
    <property type="match status" value="1"/>
</dbReference>
<dbReference type="Pfam" id="PF09631">
    <property type="entry name" value="Sen15"/>
    <property type="match status" value="1"/>
</dbReference>
<proteinExistence type="inferred from homology"/>
<sequence length="206" mass="22958">MATTPHNHVATPESDLMAPPATNEMPPVSALQEILTASQASLDNSPHPAHLHHLSSIVIHNLQYEHNWTCITVHTHSPITQRLLLRPIISGLPPKKAYIHPDEQVDILKAQHTTGEKIELLSEREWVLPTHLQEKMSLAKFAAIFDALDTVPPGDDETESSEGGHTVGAQWQGKNRQKRMLLATVHDDSTVVYYIMHDGIVKPRQN</sequence>
<accession>A0AAD9WG35</accession>
<evidence type="ECO:0000313" key="5">
    <source>
        <dbReference type="EMBL" id="KAK2630135.1"/>
    </source>
</evidence>
<dbReference type="SUPFAM" id="SSF53032">
    <property type="entry name" value="tRNA-intron endonuclease catalytic domain-like"/>
    <property type="match status" value="1"/>
</dbReference>
<comment type="similarity">
    <text evidence="1">Belongs to the SEN15 family.</text>
</comment>
<dbReference type="Proteomes" id="UP001285354">
    <property type="component" value="Unassembled WGS sequence"/>
</dbReference>
<dbReference type="InterPro" id="IPR036167">
    <property type="entry name" value="tRNA_intron_Endo_cat-like_sf"/>
</dbReference>
<dbReference type="GO" id="GO:0000213">
    <property type="term" value="F:tRNA-intron lyase activity"/>
    <property type="evidence" value="ECO:0007669"/>
    <property type="project" value="TreeGrafter"/>
</dbReference>
<dbReference type="InterPro" id="IPR011856">
    <property type="entry name" value="tRNA_endonuc-like_dom_sf"/>
</dbReference>